<feature type="non-terminal residue" evidence="2">
    <location>
        <position position="1"/>
    </location>
</feature>
<gene>
    <name evidence="2" type="ORF">DPMN_025153</name>
</gene>
<dbReference type="EMBL" id="JAIWYP010000002">
    <property type="protein sequence ID" value="KAH3862187.1"/>
    <property type="molecule type" value="Genomic_DNA"/>
</dbReference>
<dbReference type="InterPro" id="IPR013083">
    <property type="entry name" value="Znf_RING/FYVE/PHD"/>
</dbReference>
<feature type="region of interest" description="Disordered" evidence="1">
    <location>
        <begin position="165"/>
        <end position="204"/>
    </location>
</feature>
<dbReference type="Proteomes" id="UP000828390">
    <property type="component" value="Unassembled WGS sequence"/>
</dbReference>
<reference evidence="2" key="2">
    <citation type="submission" date="2020-11" db="EMBL/GenBank/DDBJ databases">
        <authorList>
            <person name="McCartney M.A."/>
            <person name="Auch B."/>
            <person name="Kono T."/>
            <person name="Mallez S."/>
            <person name="Becker A."/>
            <person name="Gohl D.M."/>
            <person name="Silverstein K.A.T."/>
            <person name="Koren S."/>
            <person name="Bechman K.B."/>
            <person name="Herman A."/>
            <person name="Abrahante J.E."/>
            <person name="Garbe J."/>
        </authorList>
    </citation>
    <scope>NUCLEOTIDE SEQUENCE</scope>
    <source>
        <strain evidence="2">Duluth1</strain>
        <tissue evidence="2">Whole animal</tissue>
    </source>
</reference>
<comment type="caution">
    <text evidence="2">The sequence shown here is derived from an EMBL/GenBank/DDBJ whole genome shotgun (WGS) entry which is preliminary data.</text>
</comment>
<name>A0A9D4RD20_DREPO</name>
<feature type="region of interest" description="Disordered" evidence="1">
    <location>
        <begin position="81"/>
        <end position="134"/>
    </location>
</feature>
<keyword evidence="3" id="KW-1185">Reference proteome</keyword>
<evidence type="ECO:0000256" key="1">
    <source>
        <dbReference type="SAM" id="MobiDB-lite"/>
    </source>
</evidence>
<evidence type="ECO:0008006" key="4">
    <source>
        <dbReference type="Google" id="ProtNLM"/>
    </source>
</evidence>
<organism evidence="2 3">
    <name type="scientific">Dreissena polymorpha</name>
    <name type="common">Zebra mussel</name>
    <name type="synonym">Mytilus polymorpha</name>
    <dbReference type="NCBI Taxonomy" id="45954"/>
    <lineage>
        <taxon>Eukaryota</taxon>
        <taxon>Metazoa</taxon>
        <taxon>Spiralia</taxon>
        <taxon>Lophotrochozoa</taxon>
        <taxon>Mollusca</taxon>
        <taxon>Bivalvia</taxon>
        <taxon>Autobranchia</taxon>
        <taxon>Heteroconchia</taxon>
        <taxon>Euheterodonta</taxon>
        <taxon>Imparidentia</taxon>
        <taxon>Neoheterodontei</taxon>
        <taxon>Myida</taxon>
        <taxon>Dreissenoidea</taxon>
        <taxon>Dreissenidae</taxon>
        <taxon>Dreissena</taxon>
    </lineage>
</organism>
<feature type="compositionally biased region" description="Basic and acidic residues" evidence="1">
    <location>
        <begin position="116"/>
        <end position="129"/>
    </location>
</feature>
<dbReference type="AlphaFoldDB" id="A0A9D4RD20"/>
<reference evidence="2" key="1">
    <citation type="journal article" date="2019" name="bioRxiv">
        <title>The Genome of the Zebra Mussel, Dreissena polymorpha: A Resource for Invasive Species Research.</title>
        <authorList>
            <person name="McCartney M.A."/>
            <person name="Auch B."/>
            <person name="Kono T."/>
            <person name="Mallez S."/>
            <person name="Zhang Y."/>
            <person name="Obille A."/>
            <person name="Becker A."/>
            <person name="Abrahante J.E."/>
            <person name="Garbe J."/>
            <person name="Badalamenti J.P."/>
            <person name="Herman A."/>
            <person name="Mangelson H."/>
            <person name="Liachko I."/>
            <person name="Sullivan S."/>
            <person name="Sone E.D."/>
            <person name="Koren S."/>
            <person name="Silverstein K.A.T."/>
            <person name="Beckman K.B."/>
            <person name="Gohl D.M."/>
        </authorList>
    </citation>
    <scope>NUCLEOTIDE SEQUENCE</scope>
    <source>
        <strain evidence="2">Duluth1</strain>
        <tissue evidence="2">Whole animal</tissue>
    </source>
</reference>
<sequence>SCAICKNDKSKKYKKGATSGCALASCKKTFHYLCVANNPQTMAKRYRVAAGDKVVILYRVFCCQKHEQKYKETLSADDIVGRNQSSDEEDNGVGKSNSKSSDSEDEPVSKKQRVSGSKDSDHDSDKHIETYSSPMTAAEVITHSSPMTAAEVITQTQEQYSELLRKKKKEDKEESICKTSSNDDELTEDFNSSNEPVISAGSSDTEVITSTTMAGDRYNVVIPSKLEGIDIKSLCAKAGCVEDSYLVWPRKNISTGLASKHMPYVMFNLASRLSKQDSAGIRNVFEDTNVFQYDSMISMHSLLIGDNIYKQLFSLCDKVNCKYEREVCRLFPDPDNAYCLILTLTSAFIAQHEIWSAVNVFRWTSSTVFCQHPQKKSPSTSPNQETQILLEWLKPQLKKKSCELSSYPVETTLCLNKAPKISPVAREIEFHLQTASQGLATDVVKVLILRKVDRSIVQFKPYMRAVLENFLTENRQHECFCVIEVLPTDGVVFRSDVVPACAPQGGQLKVDVYTAFNPQERQPSCIVVHKPGPLPVHGAGDASTSLVKPVADPDLDNGLYLDVDGTPVY</sequence>
<evidence type="ECO:0000313" key="3">
    <source>
        <dbReference type="Proteomes" id="UP000828390"/>
    </source>
</evidence>
<proteinExistence type="predicted"/>
<feature type="compositionally biased region" description="Polar residues" evidence="1">
    <location>
        <begin position="189"/>
        <end position="204"/>
    </location>
</feature>
<dbReference type="Gene3D" id="3.30.40.10">
    <property type="entry name" value="Zinc/RING finger domain, C3HC4 (zinc finger)"/>
    <property type="match status" value="1"/>
</dbReference>
<accession>A0A9D4RD20</accession>
<protein>
    <recommendedName>
        <fullName evidence="4">PHD-type domain-containing protein</fullName>
    </recommendedName>
</protein>
<evidence type="ECO:0000313" key="2">
    <source>
        <dbReference type="EMBL" id="KAH3862187.1"/>
    </source>
</evidence>